<dbReference type="GO" id="GO:0006213">
    <property type="term" value="P:pyrimidine nucleoside metabolic process"/>
    <property type="evidence" value="ECO:0007669"/>
    <property type="project" value="UniProtKB-UniRule"/>
</dbReference>
<dbReference type="FunFam" id="3.40.1030.10:FF:000003">
    <property type="entry name" value="Pyrimidine-nucleoside phosphorylase"/>
    <property type="match status" value="1"/>
</dbReference>
<dbReference type="NCBIfam" id="NF004490">
    <property type="entry name" value="PRK05820.1"/>
    <property type="match status" value="1"/>
</dbReference>
<dbReference type="InterPro" id="IPR000053">
    <property type="entry name" value="Thymidine/pyrmidine_PPase"/>
</dbReference>
<dbReference type="PANTHER" id="PTHR10515:SF0">
    <property type="entry name" value="THYMIDINE PHOSPHORYLASE"/>
    <property type="match status" value="1"/>
</dbReference>
<keyword evidence="3 5" id="KW-0328">Glycosyltransferase</keyword>
<dbReference type="InterPro" id="IPR000312">
    <property type="entry name" value="Glycosyl_Trfase_fam3"/>
</dbReference>
<comment type="subunit">
    <text evidence="2 5">Homodimer.</text>
</comment>
<dbReference type="EMBL" id="JAODUP010000488">
    <property type="protein sequence ID" value="KAK2148653.1"/>
    <property type="molecule type" value="Genomic_DNA"/>
</dbReference>
<protein>
    <recommendedName>
        <fullName evidence="5">Thymidine phosphorylase</fullName>
        <shortName evidence="5">TP</shortName>
        <ecNumber evidence="5">2.4.2.4</ecNumber>
    </recommendedName>
    <alternativeName>
        <fullName evidence="5">TdRPase</fullName>
    </alternativeName>
</protein>
<comment type="function">
    <text evidence="5">Catalyzes the reversible phosphorolysis of thymidine. The produced molecules are then utilized as carbon and energy sources or in the rescue of pyrimidine bases for nucleotide synthesis.</text>
</comment>
<name>A0AAD9J8Y1_9ANNE</name>
<feature type="domain" description="Glycosyl transferase family 3 N-terminal" evidence="7">
    <location>
        <begin position="7"/>
        <end position="69"/>
    </location>
</feature>
<dbReference type="GO" id="GO:0009032">
    <property type="term" value="F:thymidine phosphorylase activity"/>
    <property type="evidence" value="ECO:0007669"/>
    <property type="project" value="UniProtKB-UniRule"/>
</dbReference>
<dbReference type="Gene3D" id="1.20.970.10">
    <property type="entry name" value="Transferase, Pyrimidine Nucleoside Phosphorylase, Chain C"/>
    <property type="match status" value="1"/>
</dbReference>
<comment type="similarity">
    <text evidence="1 5">Belongs to the thymidine/pyrimidine-nucleoside phosphorylase family.</text>
</comment>
<keyword evidence="4 5" id="KW-0808">Transferase</keyword>
<dbReference type="SUPFAM" id="SSF52418">
    <property type="entry name" value="Nucleoside phosphorylase/phosphoribosyltransferase catalytic domain"/>
    <property type="match status" value="1"/>
</dbReference>
<organism evidence="8 9">
    <name type="scientific">Paralvinella palmiformis</name>
    <dbReference type="NCBI Taxonomy" id="53620"/>
    <lineage>
        <taxon>Eukaryota</taxon>
        <taxon>Metazoa</taxon>
        <taxon>Spiralia</taxon>
        <taxon>Lophotrochozoa</taxon>
        <taxon>Annelida</taxon>
        <taxon>Polychaeta</taxon>
        <taxon>Sedentaria</taxon>
        <taxon>Canalipalpata</taxon>
        <taxon>Terebellida</taxon>
        <taxon>Terebelliformia</taxon>
        <taxon>Alvinellidae</taxon>
        <taxon>Paralvinella</taxon>
    </lineage>
</organism>
<dbReference type="AlphaFoldDB" id="A0AAD9J8Y1"/>
<dbReference type="InterPro" id="IPR035902">
    <property type="entry name" value="Nuc_phospho_transferase"/>
</dbReference>
<evidence type="ECO:0000256" key="2">
    <source>
        <dbReference type="ARBA" id="ARBA00011738"/>
    </source>
</evidence>
<keyword evidence="9" id="KW-1185">Reference proteome</keyword>
<evidence type="ECO:0000256" key="1">
    <source>
        <dbReference type="ARBA" id="ARBA00006915"/>
    </source>
</evidence>
<dbReference type="GO" id="GO:0005829">
    <property type="term" value="C:cytosol"/>
    <property type="evidence" value="ECO:0007669"/>
    <property type="project" value="TreeGrafter"/>
</dbReference>
<dbReference type="GO" id="GO:0004645">
    <property type="term" value="F:1,4-alpha-oligoglucan phosphorylase activity"/>
    <property type="evidence" value="ECO:0007669"/>
    <property type="project" value="InterPro"/>
</dbReference>
<dbReference type="InterPro" id="IPR036320">
    <property type="entry name" value="Glycosyl_Trfase_fam3_N_dom_sf"/>
</dbReference>
<dbReference type="Pfam" id="PF02885">
    <property type="entry name" value="Glycos_trans_3N"/>
    <property type="match status" value="1"/>
</dbReference>
<dbReference type="Gene3D" id="3.40.1030.10">
    <property type="entry name" value="Nucleoside phosphorylase/phosphoribosyltransferase catalytic domain"/>
    <property type="match status" value="1"/>
</dbReference>
<dbReference type="SUPFAM" id="SSF47648">
    <property type="entry name" value="Nucleoside phosphorylase/phosphoribosyltransferase N-terminal domain"/>
    <property type="match status" value="1"/>
</dbReference>
<evidence type="ECO:0000313" key="8">
    <source>
        <dbReference type="EMBL" id="KAK2148653.1"/>
    </source>
</evidence>
<evidence type="ECO:0000256" key="5">
    <source>
        <dbReference type="PIRNR" id="PIRNR000478"/>
    </source>
</evidence>
<dbReference type="Pfam" id="PF00591">
    <property type="entry name" value="Glycos_transf_3"/>
    <property type="match status" value="1"/>
</dbReference>
<gene>
    <name evidence="8" type="ORF">LSH36_488g06094</name>
</gene>
<dbReference type="PANTHER" id="PTHR10515">
    <property type="entry name" value="THYMIDINE PHOSPHORYLASE"/>
    <property type="match status" value="1"/>
</dbReference>
<comment type="caution">
    <text evidence="8">The sequence shown here is derived from an EMBL/GenBank/DDBJ whole genome shotgun (WGS) entry which is preliminary data.</text>
</comment>
<evidence type="ECO:0000259" key="7">
    <source>
        <dbReference type="Pfam" id="PF02885"/>
    </source>
</evidence>
<accession>A0AAD9J8Y1</accession>
<dbReference type="InterPro" id="IPR017459">
    <property type="entry name" value="Glycosyl_Trfase_fam3_N_dom"/>
</dbReference>
<reference evidence="8" key="1">
    <citation type="journal article" date="2023" name="Mol. Biol. Evol.">
        <title>Third-Generation Sequencing Reveals the Adaptive Role of the Epigenome in Three Deep-Sea Polychaetes.</title>
        <authorList>
            <person name="Perez M."/>
            <person name="Aroh O."/>
            <person name="Sun Y."/>
            <person name="Lan Y."/>
            <person name="Juniper S.K."/>
            <person name="Young C.R."/>
            <person name="Angers B."/>
            <person name="Qian P.Y."/>
        </authorList>
    </citation>
    <scope>NUCLEOTIDE SEQUENCE</scope>
    <source>
        <strain evidence="8">P08H-3</strain>
    </source>
</reference>
<dbReference type="PIRSF" id="PIRSF000478">
    <property type="entry name" value="TP_PyNP"/>
    <property type="match status" value="1"/>
</dbReference>
<evidence type="ECO:0000259" key="6">
    <source>
        <dbReference type="Pfam" id="PF00591"/>
    </source>
</evidence>
<proteinExistence type="inferred from homology"/>
<feature type="domain" description="Glycosyl transferase family 3" evidence="6">
    <location>
        <begin position="81"/>
        <end position="311"/>
    </location>
</feature>
<evidence type="ECO:0000313" key="9">
    <source>
        <dbReference type="Proteomes" id="UP001208570"/>
    </source>
</evidence>
<comment type="catalytic activity">
    <reaction evidence="5">
        <text>thymidine + phosphate = 2-deoxy-alpha-D-ribose 1-phosphate + thymine</text>
        <dbReference type="Rhea" id="RHEA:16037"/>
        <dbReference type="ChEBI" id="CHEBI:17748"/>
        <dbReference type="ChEBI" id="CHEBI:17821"/>
        <dbReference type="ChEBI" id="CHEBI:43474"/>
        <dbReference type="ChEBI" id="CHEBI:57259"/>
        <dbReference type="EC" id="2.4.2.4"/>
    </reaction>
</comment>
<evidence type="ECO:0000256" key="3">
    <source>
        <dbReference type="ARBA" id="ARBA00022676"/>
    </source>
</evidence>
<comment type="pathway">
    <text evidence="5">Pyrimidine metabolism; dTMP biosynthesis via salvage pathway; dTMP from thymine: step 1/2.</text>
</comment>
<evidence type="ECO:0000256" key="4">
    <source>
        <dbReference type="ARBA" id="ARBA00022679"/>
    </source>
</evidence>
<dbReference type="GO" id="GO:0006206">
    <property type="term" value="P:pyrimidine nucleobase metabolic process"/>
    <property type="evidence" value="ECO:0007669"/>
    <property type="project" value="InterPro"/>
</dbReference>
<dbReference type="EC" id="2.4.2.4" evidence="5"/>
<sequence>MSLFNFRDIIVKKRDGQSLNEDEIQYMVDCISKNTVEECQLGAILMAVYLKGMTPEETSHLTRYMIASGETLKWPPEWKGIVVDKHSTGGVGDKITLSLVPALAACGLKVPTISGHGLEFTGGTLDKLESIPGFNANQSPESMRHILQKVGCCIVGQTESLVPADKRMYAIRNVTGTVDNIPLIIGKRSIMSKKCAENLDALVLDVKTGCGAVIPDESTAKDLAKRMCDVGNSLGIKTTAILSDMNHPIGYKIGNALEIVETLECLRGEGPVDIQELIEVEGGYLLYKVCYVSTLEEGRNMIALTLKDGSAMTKFCELLISQGVNKDDAHRLCESKTGMFSVLPKAQHYTQMFSLNTGEPWITVHHNQELLAEHIELLQEALIVTERQTDYKQSVIIDVI</sequence>
<dbReference type="Proteomes" id="UP001208570">
    <property type="component" value="Unassembled WGS sequence"/>
</dbReference>